<feature type="short sequence motif" description="VHIID" evidence="5">
    <location>
        <begin position="249"/>
        <end position="253"/>
    </location>
</feature>
<evidence type="ECO:0008006" key="8">
    <source>
        <dbReference type="Google" id="ProtNLM"/>
    </source>
</evidence>
<evidence type="ECO:0000256" key="5">
    <source>
        <dbReference type="PROSITE-ProRule" id="PRU01191"/>
    </source>
</evidence>
<evidence type="ECO:0000313" key="6">
    <source>
        <dbReference type="EMBL" id="KAL2337701.1"/>
    </source>
</evidence>
<feature type="region of interest" description="SAW" evidence="5">
    <location>
        <begin position="445"/>
        <end position="519"/>
    </location>
</feature>
<dbReference type="Pfam" id="PF03514">
    <property type="entry name" value="GRAS"/>
    <property type="match status" value="1"/>
</dbReference>
<keyword evidence="4" id="KW-0539">Nucleus</keyword>
<name>A0ABD1MPG8_9FABA</name>
<dbReference type="GO" id="GO:0005634">
    <property type="term" value="C:nucleus"/>
    <property type="evidence" value="ECO:0007669"/>
    <property type="project" value="UniProtKB-SubCell"/>
</dbReference>
<comment type="similarity">
    <text evidence="5">Belongs to the GRAS family.</text>
</comment>
<accession>A0ABD1MPG8</accession>
<evidence type="ECO:0000256" key="2">
    <source>
        <dbReference type="ARBA" id="ARBA00023015"/>
    </source>
</evidence>
<gene>
    <name evidence="6" type="ORF">Fmac_012147</name>
</gene>
<reference evidence="6 7" key="1">
    <citation type="submission" date="2024-08" db="EMBL/GenBank/DDBJ databases">
        <title>Insights into the chromosomal genome structure of Flemingia macrophylla.</title>
        <authorList>
            <person name="Ding Y."/>
            <person name="Zhao Y."/>
            <person name="Bi W."/>
            <person name="Wu M."/>
            <person name="Zhao G."/>
            <person name="Gong Y."/>
            <person name="Li W."/>
            <person name="Zhang P."/>
        </authorList>
    </citation>
    <scope>NUCLEOTIDE SEQUENCE [LARGE SCALE GENOMIC DNA]</scope>
    <source>
        <strain evidence="6">DYQJB</strain>
        <tissue evidence="6">Leaf</tissue>
    </source>
</reference>
<comment type="caution">
    <text evidence="5">Lacks conserved residue(s) required for the propagation of feature annotation.</text>
</comment>
<protein>
    <recommendedName>
        <fullName evidence="8">Nodulation signaling pathway 2-like protein</fullName>
    </recommendedName>
</protein>
<sequence length="520" mass="59724">MMHYEILESPSWSSFYQENTLTIDHQFEHHGFLVDPSGFNYPFNTSSELASPLPLPSIVFTDDTFFHYPTEKDTLQLPTLMDVCDYDLSMDFDEFDPMILMNQQESEGEDTTITWSPTPSLNSDLSSSQKPLTLPHQGMEIENQVSLPHMLEALGEAMYQGKKPLAEVIMRCMMHKVSPISEPLERLAFYLCHDMKTSQGECCYLKQEASKNFEAAFKAFYQGLPHGKFAHFVANLAILEAVTHDSEVIHIVDFDMGEGSQWPPLIEALATLHKTLKLTSIKWGEESSEGVCVSSPWRFEEIKSKLYEQARSCGLKLMVEEKGMEEVASELKKMNKRGGRRKFLAFNCMVDLPHMGRGRSRRHVMEFLDLIKTCGCKGIVTFGDGRVCEKLENHHDLKFRSFFERHLVHYKALLESIESHFPNHLSDARTAMECLFVAPYVSSLAWLQKWKEIIEESHFKAEMGLESCRLSNAVLMEVREMLNESEEGLYQARVEGQNCRNQLILEWKGIQLVRVSTWKN</sequence>
<keyword evidence="3" id="KW-0804">Transcription</keyword>
<evidence type="ECO:0000256" key="4">
    <source>
        <dbReference type="ARBA" id="ARBA00023242"/>
    </source>
</evidence>
<dbReference type="Proteomes" id="UP001603857">
    <property type="component" value="Unassembled WGS sequence"/>
</dbReference>
<dbReference type="PROSITE" id="PS50985">
    <property type="entry name" value="GRAS"/>
    <property type="match status" value="1"/>
</dbReference>
<dbReference type="AlphaFoldDB" id="A0ABD1MPG8"/>
<comment type="caution">
    <text evidence="6">The sequence shown here is derived from an EMBL/GenBank/DDBJ whole genome shotgun (WGS) entry which is preliminary data.</text>
</comment>
<evidence type="ECO:0000256" key="1">
    <source>
        <dbReference type="ARBA" id="ARBA00004123"/>
    </source>
</evidence>
<dbReference type="InterPro" id="IPR005202">
    <property type="entry name" value="TF_GRAS"/>
</dbReference>
<dbReference type="PANTHER" id="PTHR31636">
    <property type="entry name" value="OSJNBA0084A10.13 PROTEIN-RELATED"/>
    <property type="match status" value="1"/>
</dbReference>
<keyword evidence="2" id="KW-0805">Transcription regulation</keyword>
<keyword evidence="7" id="KW-1185">Reference proteome</keyword>
<comment type="subcellular location">
    <subcellularLocation>
        <location evidence="1">Nucleus</location>
    </subcellularLocation>
</comment>
<dbReference type="EMBL" id="JBGMDY010000004">
    <property type="protein sequence ID" value="KAL2337701.1"/>
    <property type="molecule type" value="Genomic_DNA"/>
</dbReference>
<proteinExistence type="inferred from homology"/>
<organism evidence="6 7">
    <name type="scientific">Flemingia macrophylla</name>
    <dbReference type="NCBI Taxonomy" id="520843"/>
    <lineage>
        <taxon>Eukaryota</taxon>
        <taxon>Viridiplantae</taxon>
        <taxon>Streptophyta</taxon>
        <taxon>Embryophyta</taxon>
        <taxon>Tracheophyta</taxon>
        <taxon>Spermatophyta</taxon>
        <taxon>Magnoliopsida</taxon>
        <taxon>eudicotyledons</taxon>
        <taxon>Gunneridae</taxon>
        <taxon>Pentapetalae</taxon>
        <taxon>rosids</taxon>
        <taxon>fabids</taxon>
        <taxon>Fabales</taxon>
        <taxon>Fabaceae</taxon>
        <taxon>Papilionoideae</taxon>
        <taxon>50 kb inversion clade</taxon>
        <taxon>NPAAA clade</taxon>
        <taxon>indigoferoid/millettioid clade</taxon>
        <taxon>Phaseoleae</taxon>
        <taxon>Flemingia</taxon>
    </lineage>
</organism>
<evidence type="ECO:0000313" key="7">
    <source>
        <dbReference type="Proteomes" id="UP001603857"/>
    </source>
</evidence>
<evidence type="ECO:0000256" key="3">
    <source>
        <dbReference type="ARBA" id="ARBA00023163"/>
    </source>
</evidence>